<sequence length="297" mass="33559">MSDDQLILPIIDSHIHLYPQSEYKAATASAPSLLGFVFVETDRKNDVAAEDWEQPLNEVRWLRRVALGQPKDGEGHSPKTPSYAWASGPAVMERYLDAVKEAAGEAWPKVKGFRYLLQDKPHGTMLEQDFIDSLKLLGRRGFVFEVGVDQHRRGKKQLDEVVEMVDRAHDGVPEDEKVTFILNHLCKPDLTIYNVTSDPSFHAWRTAMYTLSKASHTYDPAHIFQSTLAWLGIVLATFGPARIMFGSDWPVCTANELGDEAWPKWRQVVDKMCYMATLSDEDRAMIFGGTAKKAYNL</sequence>
<comment type="caution">
    <text evidence="1">The sequence shown here is derived from an EMBL/GenBank/DDBJ whole genome shotgun (WGS) entry which is preliminary data.</text>
</comment>
<protein>
    <submittedName>
        <fullName evidence="1">Uncharacterized protein</fullName>
    </submittedName>
</protein>
<evidence type="ECO:0000313" key="2">
    <source>
        <dbReference type="Proteomes" id="UP001638806"/>
    </source>
</evidence>
<dbReference type="Proteomes" id="UP001638806">
    <property type="component" value="Unassembled WGS sequence"/>
</dbReference>
<proteinExistence type="predicted"/>
<dbReference type="EMBL" id="JBGNUJ010000004">
    <property type="protein sequence ID" value="KAL3960893.1"/>
    <property type="molecule type" value="Genomic_DNA"/>
</dbReference>
<name>A0ACC4E057_PURLI</name>
<reference evidence="1" key="1">
    <citation type="submission" date="2024-12" db="EMBL/GenBank/DDBJ databases">
        <title>Comparative genomics and development of molecular markers within Purpureocillium lilacinum and among Purpureocillium species.</title>
        <authorList>
            <person name="Yeh Z.-Y."/>
            <person name="Ni N.-T."/>
            <person name="Lo P.-H."/>
            <person name="Mushyakhwo K."/>
            <person name="Lin C.-F."/>
            <person name="Nai Y.-S."/>
        </authorList>
    </citation>
    <scope>NUCLEOTIDE SEQUENCE</scope>
    <source>
        <strain evidence="1">NCHU-NPUST-175</strain>
    </source>
</reference>
<keyword evidence="2" id="KW-1185">Reference proteome</keyword>
<organism evidence="1 2">
    <name type="scientific">Purpureocillium lilacinum</name>
    <name type="common">Paecilomyces lilacinus</name>
    <dbReference type="NCBI Taxonomy" id="33203"/>
    <lineage>
        <taxon>Eukaryota</taxon>
        <taxon>Fungi</taxon>
        <taxon>Dikarya</taxon>
        <taxon>Ascomycota</taxon>
        <taxon>Pezizomycotina</taxon>
        <taxon>Sordariomycetes</taxon>
        <taxon>Hypocreomycetidae</taxon>
        <taxon>Hypocreales</taxon>
        <taxon>Ophiocordycipitaceae</taxon>
        <taxon>Purpureocillium</taxon>
    </lineage>
</organism>
<evidence type="ECO:0000313" key="1">
    <source>
        <dbReference type="EMBL" id="KAL3960893.1"/>
    </source>
</evidence>
<gene>
    <name evidence="1" type="ORF">ACCO45_006010</name>
</gene>
<accession>A0ACC4E057</accession>